<dbReference type="PROSITE" id="PS50005">
    <property type="entry name" value="TPR"/>
    <property type="match status" value="1"/>
</dbReference>
<evidence type="ECO:0000256" key="2">
    <source>
        <dbReference type="SAM" id="Coils"/>
    </source>
</evidence>
<dbReference type="NCBIfam" id="TIGR00254">
    <property type="entry name" value="GGDEF"/>
    <property type="match status" value="1"/>
</dbReference>
<evidence type="ECO:0000259" key="3">
    <source>
        <dbReference type="PROSITE" id="PS50887"/>
    </source>
</evidence>
<name>L0A3Y0_DEIPD</name>
<evidence type="ECO:0000256" key="1">
    <source>
        <dbReference type="PROSITE-ProRule" id="PRU00339"/>
    </source>
</evidence>
<dbReference type="Gene3D" id="1.25.40.10">
    <property type="entry name" value="Tetratricopeptide repeat domain"/>
    <property type="match status" value="2"/>
</dbReference>
<protein>
    <submittedName>
        <fullName evidence="4">Diguanylate cyclase (GGDEF) domain-containing protein</fullName>
    </submittedName>
</protein>
<dbReference type="SUPFAM" id="SSF55073">
    <property type="entry name" value="Nucleotide cyclase"/>
    <property type="match status" value="1"/>
</dbReference>
<dbReference type="AlphaFoldDB" id="L0A3Y0"/>
<dbReference type="CDD" id="cd01949">
    <property type="entry name" value="GGDEF"/>
    <property type="match status" value="1"/>
</dbReference>
<dbReference type="Gene3D" id="3.30.70.270">
    <property type="match status" value="1"/>
</dbReference>
<dbReference type="PROSITE" id="PS50887">
    <property type="entry name" value="GGDEF"/>
    <property type="match status" value="1"/>
</dbReference>
<dbReference type="KEGG" id="dpd:Deipe_2654"/>
<evidence type="ECO:0000313" key="4">
    <source>
        <dbReference type="EMBL" id="AFZ68119.1"/>
    </source>
</evidence>
<dbReference type="InterPro" id="IPR052163">
    <property type="entry name" value="DGC-Regulatory_Protein"/>
</dbReference>
<feature type="repeat" description="TPR" evidence="1">
    <location>
        <begin position="140"/>
        <end position="173"/>
    </location>
</feature>
<dbReference type="FunFam" id="3.30.70.270:FF:000001">
    <property type="entry name" value="Diguanylate cyclase domain protein"/>
    <property type="match status" value="1"/>
</dbReference>
<dbReference type="SUPFAM" id="SSF48452">
    <property type="entry name" value="TPR-like"/>
    <property type="match status" value="3"/>
</dbReference>
<dbReference type="Pfam" id="PF13424">
    <property type="entry name" value="TPR_12"/>
    <property type="match status" value="2"/>
</dbReference>
<gene>
    <name evidence="4" type="ordered locus">Deipe_2654</name>
</gene>
<dbReference type="RefSeq" id="WP_015236421.1">
    <property type="nucleotide sequence ID" value="NC_019793.1"/>
</dbReference>
<dbReference type="eggNOG" id="COG5001">
    <property type="taxonomic scope" value="Bacteria"/>
</dbReference>
<dbReference type="Pfam" id="PF00990">
    <property type="entry name" value="GGDEF"/>
    <property type="match status" value="1"/>
</dbReference>
<feature type="domain" description="GGDEF" evidence="3">
    <location>
        <begin position="463"/>
        <end position="596"/>
    </location>
</feature>
<organism evidence="4 5">
    <name type="scientific">Deinococcus peraridilitoris (strain DSM 19664 / LMG 22246 / CIP 109416 / KR-200)</name>
    <dbReference type="NCBI Taxonomy" id="937777"/>
    <lineage>
        <taxon>Bacteria</taxon>
        <taxon>Thermotogati</taxon>
        <taxon>Deinococcota</taxon>
        <taxon>Deinococci</taxon>
        <taxon>Deinococcales</taxon>
        <taxon>Deinococcaceae</taxon>
        <taxon>Deinococcus</taxon>
    </lineage>
</organism>
<dbReference type="PATRIC" id="fig|937777.3.peg.2663"/>
<dbReference type="PANTHER" id="PTHR46663:SF3">
    <property type="entry name" value="SLL0267 PROTEIN"/>
    <property type="match status" value="1"/>
</dbReference>
<dbReference type="InterPro" id="IPR029787">
    <property type="entry name" value="Nucleotide_cyclase"/>
</dbReference>
<dbReference type="PANTHER" id="PTHR46663">
    <property type="entry name" value="DIGUANYLATE CYCLASE DGCT-RELATED"/>
    <property type="match status" value="1"/>
</dbReference>
<evidence type="ECO:0000313" key="5">
    <source>
        <dbReference type="Proteomes" id="UP000010467"/>
    </source>
</evidence>
<sequence length="609" mass="68488">MTDQSLDNADSARPNPGAMQLDLWLRRAEELRNSDAHQALALGEQAREEATRLGDVSRLARSLLNCGRTRWTLGDYGTARHNLHEALAITEEHPDAETQIRCLMNLGLVDMDQGHYVPASAHFLRALRLSRQAALPIREAGCLNNLGGVHEYLGDYSQATEYYLQALQVFEQHDDPLDRIIVRVNLGTTCQQLRRTSQALEYYRQAWQLALASNNKRYQGMAALYQGECYRELQQPEQALDSLEQALQLLRDTGYRKGEAQALSALGDWYLSQEASRAAFSHYTHALELAGTLEDQQLTVSVLIRSASALLHAGEADSALHALRRALSLAEKLSLTAESSEAHERLSRYWELREDYFQALAHYKAFHACQQQLFNDAQDKRTQTLLIQHEVEQIRQSAEEQRSLAEQLQEAHQELNRAFEHNQQLLEQASFHAHHDVLTGLPNRLHFDQLLQQAIAQAARQNEMFAVMLLDLDGFKGVNDSLGHQAGDELIAQVAQRFRSCLQRDDVVARFGGDEFTAIVHCLSSPHDAQRIAERLLAVLQAPFFIHGEHVLVGVSIGVSLFPRDGQDITTLTARADSAMYQIKRSHKGAVQIYSADQVIPESCTPRTP</sequence>
<dbReference type="STRING" id="937777.Deipe_2654"/>
<keyword evidence="5" id="KW-1185">Reference proteome</keyword>
<feature type="coiled-coil region" evidence="2">
    <location>
        <begin position="391"/>
        <end position="428"/>
    </location>
</feature>
<accession>L0A3Y0</accession>
<dbReference type="InterPro" id="IPR043128">
    <property type="entry name" value="Rev_trsase/Diguanyl_cyclase"/>
</dbReference>
<reference evidence="5" key="1">
    <citation type="submission" date="2012-03" db="EMBL/GenBank/DDBJ databases">
        <title>Complete sequence of chromosome of Deinococcus peraridilitoris DSM 19664.</title>
        <authorList>
            <person name="Lucas S."/>
            <person name="Copeland A."/>
            <person name="Lapidus A."/>
            <person name="Glavina del Rio T."/>
            <person name="Dalin E."/>
            <person name="Tice H."/>
            <person name="Bruce D."/>
            <person name="Goodwin L."/>
            <person name="Pitluck S."/>
            <person name="Peters L."/>
            <person name="Mikhailova N."/>
            <person name="Lu M."/>
            <person name="Kyrpides N."/>
            <person name="Mavromatis K."/>
            <person name="Ivanova N."/>
            <person name="Brettin T."/>
            <person name="Detter J.C."/>
            <person name="Han C."/>
            <person name="Larimer F."/>
            <person name="Land M."/>
            <person name="Hauser L."/>
            <person name="Markowitz V."/>
            <person name="Cheng J.-F."/>
            <person name="Hugenholtz P."/>
            <person name="Woyke T."/>
            <person name="Wu D."/>
            <person name="Pukall R."/>
            <person name="Steenblock K."/>
            <person name="Brambilla E."/>
            <person name="Klenk H.-P."/>
            <person name="Eisen J.A."/>
        </authorList>
    </citation>
    <scope>NUCLEOTIDE SEQUENCE [LARGE SCALE GENOMIC DNA]</scope>
    <source>
        <strain evidence="5">DSM 19664 / LMG 22246 / CIP 109416 / KR-200</strain>
    </source>
</reference>
<keyword evidence="1" id="KW-0802">TPR repeat</keyword>
<proteinExistence type="predicted"/>
<dbReference type="EMBL" id="CP003382">
    <property type="protein sequence ID" value="AFZ68119.1"/>
    <property type="molecule type" value="Genomic_DNA"/>
</dbReference>
<dbReference type="HOGENOM" id="CLU_022176_3_0_0"/>
<dbReference type="InterPro" id="IPR000160">
    <property type="entry name" value="GGDEF_dom"/>
</dbReference>
<dbReference type="OrthoDB" id="73747at2"/>
<dbReference type="Proteomes" id="UP000010467">
    <property type="component" value="Chromosome"/>
</dbReference>
<dbReference type="InterPro" id="IPR019734">
    <property type="entry name" value="TPR_rpt"/>
</dbReference>
<dbReference type="SMART" id="SM00267">
    <property type="entry name" value="GGDEF"/>
    <property type="match status" value="1"/>
</dbReference>
<keyword evidence="2" id="KW-0175">Coiled coil</keyword>
<dbReference type="SMART" id="SM00028">
    <property type="entry name" value="TPR"/>
    <property type="match status" value="7"/>
</dbReference>
<dbReference type="InterPro" id="IPR011990">
    <property type="entry name" value="TPR-like_helical_dom_sf"/>
</dbReference>